<name>A0A975Q1X0_9SPHN</name>
<gene>
    <name evidence="1" type="ORF">KFK14_23505</name>
</gene>
<dbReference type="Gene3D" id="3.10.450.530">
    <property type="entry name" value="Ribonuclease toxin, BrnT, of type II toxin-antitoxin system"/>
    <property type="match status" value="1"/>
</dbReference>
<protein>
    <submittedName>
        <fullName evidence="1">BrnT family toxin</fullName>
    </submittedName>
</protein>
<dbReference type="Pfam" id="PF04365">
    <property type="entry name" value="BrnT_toxin"/>
    <property type="match status" value="1"/>
</dbReference>
<dbReference type="EMBL" id="CP073910">
    <property type="protein sequence ID" value="QUT05862.1"/>
    <property type="molecule type" value="Genomic_DNA"/>
</dbReference>
<dbReference type="RefSeq" id="WP_212609356.1">
    <property type="nucleotide sequence ID" value="NZ_CP073910.1"/>
</dbReference>
<dbReference type="InterPro" id="IPR007460">
    <property type="entry name" value="BrnT_toxin"/>
</dbReference>
<proteinExistence type="predicted"/>
<reference evidence="1" key="1">
    <citation type="submission" date="2021-04" db="EMBL/GenBank/DDBJ databases">
        <title>Isolation of p-tert-butylphenol degrading bacteria Sphingobium phenoxybenzoativorans Tas13 from active sludge.</title>
        <authorList>
            <person name="Li Y."/>
        </authorList>
    </citation>
    <scope>NUCLEOTIDE SEQUENCE</scope>
    <source>
        <strain evidence="1">Tas13</strain>
    </source>
</reference>
<keyword evidence="2" id="KW-1185">Reference proteome</keyword>
<evidence type="ECO:0000313" key="2">
    <source>
        <dbReference type="Proteomes" id="UP000681425"/>
    </source>
</evidence>
<dbReference type="AlphaFoldDB" id="A0A975Q1X0"/>
<dbReference type="Proteomes" id="UP000681425">
    <property type="component" value="Chromosome"/>
</dbReference>
<accession>A0A975Q1X0</accession>
<dbReference type="InterPro" id="IPR038573">
    <property type="entry name" value="BrnT_sf"/>
</dbReference>
<organism evidence="1 2">
    <name type="scientific">Sphingobium phenoxybenzoativorans</name>
    <dbReference type="NCBI Taxonomy" id="1592790"/>
    <lineage>
        <taxon>Bacteria</taxon>
        <taxon>Pseudomonadati</taxon>
        <taxon>Pseudomonadota</taxon>
        <taxon>Alphaproteobacteria</taxon>
        <taxon>Sphingomonadales</taxon>
        <taxon>Sphingomonadaceae</taxon>
        <taxon>Sphingobium</taxon>
    </lineage>
</organism>
<evidence type="ECO:0000313" key="1">
    <source>
        <dbReference type="EMBL" id="QUT05862.1"/>
    </source>
</evidence>
<sequence>MDMRFEWDPDKAASNRAKHGVSFDLAMRAFADPFALSVQDRIEGGEFRWQLLGMVEGRVLLLVAHTVRDERDGGETIRIISARRATAGERRRYEQQAF</sequence>
<dbReference type="KEGG" id="spph:KFK14_23505"/>